<keyword evidence="7 9" id="KW-0472">Membrane</keyword>
<protein>
    <submittedName>
        <fullName evidence="12">DHA2 family efflux MFS transporter permease subunit</fullName>
    </submittedName>
</protein>
<dbReference type="InterPro" id="IPR001763">
    <property type="entry name" value="Rhodanese-like_dom"/>
</dbReference>
<dbReference type="RefSeq" id="WP_323445116.1">
    <property type="nucleotide sequence ID" value="NZ_BSBI01000001.1"/>
</dbReference>
<evidence type="ECO:0000256" key="8">
    <source>
        <dbReference type="ARBA" id="ARBA00023251"/>
    </source>
</evidence>
<reference evidence="12 13" key="1">
    <citation type="submission" date="2022-10" db="EMBL/GenBank/DDBJ databases">
        <title>Draft genome sequence of Streptomyces sp. YSPA8.</title>
        <authorList>
            <person name="Moriuchi R."/>
            <person name="Dohra H."/>
            <person name="Yamamura H."/>
            <person name="Kodani S."/>
        </authorList>
    </citation>
    <scope>NUCLEOTIDE SEQUENCE [LARGE SCALE GENOMIC DNA]</scope>
    <source>
        <strain evidence="12 13">YSPA8</strain>
    </source>
</reference>
<evidence type="ECO:0000256" key="1">
    <source>
        <dbReference type="ARBA" id="ARBA00004651"/>
    </source>
</evidence>
<dbReference type="SUPFAM" id="SSF52821">
    <property type="entry name" value="Rhodanese/Cell cycle control phosphatase"/>
    <property type="match status" value="2"/>
</dbReference>
<evidence type="ECO:0000256" key="6">
    <source>
        <dbReference type="ARBA" id="ARBA00022989"/>
    </source>
</evidence>
<feature type="transmembrane region" description="Helical" evidence="9">
    <location>
        <begin position="103"/>
        <end position="125"/>
    </location>
</feature>
<evidence type="ECO:0000256" key="4">
    <source>
        <dbReference type="ARBA" id="ARBA00022475"/>
    </source>
</evidence>
<accession>A0ABQ5NSL8</accession>
<dbReference type="PANTHER" id="PTHR42718">
    <property type="entry name" value="MAJOR FACILITATOR SUPERFAMILY MULTIDRUG TRANSPORTER MFSC"/>
    <property type="match status" value="1"/>
</dbReference>
<dbReference type="PANTHER" id="PTHR42718:SF9">
    <property type="entry name" value="MAJOR FACILITATOR SUPERFAMILY MULTIDRUG TRANSPORTER MFSC"/>
    <property type="match status" value="1"/>
</dbReference>
<dbReference type="InterPro" id="IPR004638">
    <property type="entry name" value="EmrB-like"/>
</dbReference>
<dbReference type="CDD" id="cd01449">
    <property type="entry name" value="TST_Repeat_2"/>
    <property type="match status" value="1"/>
</dbReference>
<evidence type="ECO:0000259" key="11">
    <source>
        <dbReference type="PROSITE" id="PS50850"/>
    </source>
</evidence>
<dbReference type="Proteomes" id="UP001291653">
    <property type="component" value="Unassembled WGS sequence"/>
</dbReference>
<proteinExistence type="inferred from homology"/>
<dbReference type="CDD" id="cd17321">
    <property type="entry name" value="MFS_MMR_MDR_like"/>
    <property type="match status" value="1"/>
</dbReference>
<dbReference type="Gene3D" id="1.20.1720.10">
    <property type="entry name" value="Multidrug resistance protein D"/>
    <property type="match status" value="1"/>
</dbReference>
<feature type="transmembrane region" description="Helical" evidence="9">
    <location>
        <begin position="359"/>
        <end position="381"/>
    </location>
</feature>
<keyword evidence="6 9" id="KW-1133">Transmembrane helix</keyword>
<feature type="transmembrane region" description="Helical" evidence="9">
    <location>
        <begin position="12"/>
        <end position="34"/>
    </location>
</feature>
<evidence type="ECO:0000256" key="7">
    <source>
        <dbReference type="ARBA" id="ARBA00023136"/>
    </source>
</evidence>
<feature type="transmembrane region" description="Helical" evidence="9">
    <location>
        <begin position="268"/>
        <end position="291"/>
    </location>
</feature>
<feature type="transmembrane region" description="Helical" evidence="9">
    <location>
        <begin position="54"/>
        <end position="71"/>
    </location>
</feature>
<dbReference type="InterPro" id="IPR020846">
    <property type="entry name" value="MFS_dom"/>
</dbReference>
<organism evidence="12 13">
    <name type="scientific">Streptomyces yaizuensis</name>
    <dbReference type="NCBI Taxonomy" id="2989713"/>
    <lineage>
        <taxon>Bacteria</taxon>
        <taxon>Bacillati</taxon>
        <taxon>Actinomycetota</taxon>
        <taxon>Actinomycetes</taxon>
        <taxon>Kitasatosporales</taxon>
        <taxon>Streptomycetaceae</taxon>
        <taxon>Streptomyces</taxon>
    </lineage>
</organism>
<keyword evidence="5 9" id="KW-0812">Transmembrane</keyword>
<dbReference type="EMBL" id="BSBI01000001">
    <property type="protein sequence ID" value="GLF93006.1"/>
    <property type="molecule type" value="Genomic_DNA"/>
</dbReference>
<feature type="transmembrane region" description="Helical" evidence="9">
    <location>
        <begin position="78"/>
        <end position="97"/>
    </location>
</feature>
<name>A0ABQ5NSL8_9ACTN</name>
<comment type="similarity">
    <text evidence="2">Belongs to the major facilitator superfamily. EmrB family.</text>
</comment>
<evidence type="ECO:0000256" key="5">
    <source>
        <dbReference type="ARBA" id="ARBA00022692"/>
    </source>
</evidence>
<keyword evidence="8" id="KW-0046">Antibiotic resistance</keyword>
<feature type="domain" description="Rhodanese" evidence="10">
    <location>
        <begin position="688"/>
        <end position="801"/>
    </location>
</feature>
<gene>
    <name evidence="12" type="ORF">SYYSPA8_01935</name>
</gene>
<dbReference type="InterPro" id="IPR011701">
    <property type="entry name" value="MFS"/>
</dbReference>
<dbReference type="InterPro" id="IPR036873">
    <property type="entry name" value="Rhodanese-like_dom_sf"/>
</dbReference>
<feature type="transmembrane region" description="Helical" evidence="9">
    <location>
        <begin position="303"/>
        <end position="324"/>
    </location>
</feature>
<feature type="domain" description="Major facilitator superfamily (MFS) profile" evidence="11">
    <location>
        <begin position="12"/>
        <end position="507"/>
    </location>
</feature>
<dbReference type="SUPFAM" id="SSF103473">
    <property type="entry name" value="MFS general substrate transporter"/>
    <property type="match status" value="1"/>
</dbReference>
<keyword evidence="4" id="KW-1003">Cell membrane</keyword>
<dbReference type="Gene3D" id="3.40.250.10">
    <property type="entry name" value="Rhodanese-like domain"/>
    <property type="match status" value="2"/>
</dbReference>
<comment type="subcellular location">
    <subcellularLocation>
        <location evidence="1">Cell membrane</location>
        <topology evidence="1">Multi-pass membrane protein</topology>
    </subcellularLocation>
</comment>
<comment type="caution">
    <text evidence="12">The sequence shown here is derived from an EMBL/GenBank/DDBJ whole genome shotgun (WGS) entry which is preliminary data.</text>
</comment>
<sequence length="804" mass="83489">MQTTSRRIRALTLLVTSLGTFMVLLDGSIIFVALSEIQKDLGAEISHLQWTVDAYTLPFAALMLMTGTLGDRLGRKRVFLTGLVLFIAGSALCGFADGFDVLIVGRVVQGVGAAAIETASLALLVSTFTDPLGRAKAIGIWTAVSGVALALGPLVGGVLIESFSWHAIFLLNLPVGALALLLGVQRLIESKDRHTRGFDVPGQLLATAGLFCLIMGLIQGEREGWGSPLIIGLLVGSVLMFGAFVVVERRSREPLFPLELFRNRTFTASCAIASLLGFVIVGAMFFMAQYFQAVQNHSALESGLRLLPLTLGIFFLSPLASVMAGRTGPRIPIIVGALLVTAGFLLLTTVEPGTGFGAVWWKLGLVGGGIGCMFAPLTVAVMASTPPHRAGLGSSVINTTRITGFTAGAAVLGTVVVARFKDEVVAALAGLDVPAEAARRIAERVGGAGAGAGQEAGRSGDLPVSGGDFTTAVNESFVDAIHVAFLVCAGCTLLIAVLAAALMTRGRLPDQDATGGTGPSSPLVETEWLAERLGRPGIVVVDCTVAFRPLPEGGVELGSGRDGYGQGHIPGAVFADLLTELSDPTAPKPFGLLPAGRLATALEDLGISNSDTVVLYDRAHTAFATRLWWLLHSVGHDNAAVLNGGWRKWTAESRPVATGTPAAVRGTFVPRPRPELFVTREQVQTAIDDPGVCLINALSPDQHAGRIPVAHGRTGHIPSSVNVPAAALIDPATGSFLPGGQLASRLAEAGATDGGKVIAYCAAGVDATVDAFALKMLGVHDVALYDDGLVEWSGDPTLPLIATV</sequence>
<feature type="transmembrane region" description="Helical" evidence="9">
    <location>
        <begin position="137"/>
        <end position="160"/>
    </location>
</feature>
<dbReference type="SMART" id="SM00450">
    <property type="entry name" value="RHOD"/>
    <property type="match status" value="2"/>
</dbReference>
<dbReference type="NCBIfam" id="TIGR00711">
    <property type="entry name" value="efflux_EmrB"/>
    <property type="match status" value="1"/>
</dbReference>
<feature type="transmembrane region" description="Helical" evidence="9">
    <location>
        <begin position="331"/>
        <end position="347"/>
    </location>
</feature>
<dbReference type="PROSITE" id="PS50850">
    <property type="entry name" value="MFS"/>
    <property type="match status" value="1"/>
</dbReference>
<dbReference type="Pfam" id="PF07690">
    <property type="entry name" value="MFS_1"/>
    <property type="match status" value="1"/>
</dbReference>
<dbReference type="Pfam" id="PF00581">
    <property type="entry name" value="Rhodanese"/>
    <property type="match status" value="2"/>
</dbReference>
<evidence type="ECO:0000256" key="2">
    <source>
        <dbReference type="ARBA" id="ARBA00008537"/>
    </source>
</evidence>
<evidence type="ECO:0000256" key="3">
    <source>
        <dbReference type="ARBA" id="ARBA00022448"/>
    </source>
</evidence>
<feature type="transmembrane region" description="Helical" evidence="9">
    <location>
        <begin position="480"/>
        <end position="502"/>
    </location>
</feature>
<dbReference type="PROSITE" id="PS50206">
    <property type="entry name" value="RHODANESE_3"/>
    <property type="match status" value="2"/>
</dbReference>
<dbReference type="CDD" id="cd01448">
    <property type="entry name" value="TST_Repeat_1"/>
    <property type="match status" value="1"/>
</dbReference>
<dbReference type="Gene3D" id="1.20.1250.20">
    <property type="entry name" value="MFS general substrate transporter like domains"/>
    <property type="match status" value="1"/>
</dbReference>
<feature type="domain" description="Rhodanese" evidence="10">
    <location>
        <begin position="534"/>
        <end position="658"/>
    </location>
</feature>
<evidence type="ECO:0000313" key="12">
    <source>
        <dbReference type="EMBL" id="GLF93006.1"/>
    </source>
</evidence>
<evidence type="ECO:0000256" key="9">
    <source>
        <dbReference type="SAM" id="Phobius"/>
    </source>
</evidence>
<evidence type="ECO:0000313" key="13">
    <source>
        <dbReference type="Proteomes" id="UP001291653"/>
    </source>
</evidence>
<feature type="transmembrane region" description="Helical" evidence="9">
    <location>
        <begin position="225"/>
        <end position="247"/>
    </location>
</feature>
<feature type="transmembrane region" description="Helical" evidence="9">
    <location>
        <begin position="166"/>
        <end position="188"/>
    </location>
</feature>
<dbReference type="InterPro" id="IPR036259">
    <property type="entry name" value="MFS_trans_sf"/>
</dbReference>
<feature type="transmembrane region" description="Helical" evidence="9">
    <location>
        <begin position="200"/>
        <end position="219"/>
    </location>
</feature>
<keyword evidence="13" id="KW-1185">Reference proteome</keyword>
<evidence type="ECO:0000259" key="10">
    <source>
        <dbReference type="PROSITE" id="PS50206"/>
    </source>
</evidence>
<keyword evidence="3" id="KW-0813">Transport</keyword>